<sequence>MDTPKPADAPPADPALVEALKPRASAWFENLRDRICAAFEAIEDEAAGPFPAETDEPGRFARTPWQRTNHDGTPGGGGVMSIMKGRVFEKVGVHVSTVHGSFHPDFAGQIPGAAEDPRFHATGISLIAHPWNPHAPTVHMNTRLVVTTKPWFGGGADLTPVLMARRSQDDPDSRDFHGAMRRPCEHFPAVADYPRFKRWCDDYFFLKHRNEPRGIGGIFYDYVWTGDVEADFAFTRAVGEAFLDIYPSILCRNIGKPWSEAERHEQQVRRGRYVEFNLLYDRGTIFGLKTGGNVDSILSSMPPTVRWP</sequence>
<comment type="similarity">
    <text evidence="2 9">Belongs to the aerobic coproporphyrinogen-III oxidase family.</text>
</comment>
<protein>
    <recommendedName>
        <fullName evidence="9">Oxygen-dependent coproporphyrinogen-III oxidase</fullName>
        <shortName evidence="9">CPO</shortName>
        <shortName evidence="9">Coprogen oxidase</shortName>
        <shortName evidence="9">Coproporphyrinogenase</shortName>
        <ecNumber evidence="9">1.3.3.3</ecNumber>
    </recommendedName>
</protein>
<dbReference type="InterPro" id="IPR018375">
    <property type="entry name" value="Coprogen_oxidase_CS"/>
</dbReference>
<accession>A0A0Q3KI13</accession>
<dbReference type="HAMAP" id="MF_00333">
    <property type="entry name" value="Coprogen_oxidas"/>
    <property type="match status" value="1"/>
</dbReference>
<dbReference type="GO" id="GO:0006782">
    <property type="term" value="P:protoporphyrinogen IX biosynthetic process"/>
    <property type="evidence" value="ECO:0007669"/>
    <property type="project" value="UniProtKB-UniRule"/>
</dbReference>
<evidence type="ECO:0000256" key="9">
    <source>
        <dbReference type="HAMAP-Rule" id="MF_00333"/>
    </source>
</evidence>
<dbReference type="EMBL" id="FUYX01000001">
    <property type="protein sequence ID" value="SKB39089.1"/>
    <property type="molecule type" value="Genomic_DNA"/>
</dbReference>
<evidence type="ECO:0000256" key="8">
    <source>
        <dbReference type="ARBA" id="ARBA00023244"/>
    </source>
</evidence>
<feature type="binding site" evidence="9">
    <location>
        <begin position="141"/>
        <end position="143"/>
    </location>
    <ligand>
        <name>substrate</name>
    </ligand>
</feature>
<dbReference type="PANTHER" id="PTHR10755">
    <property type="entry name" value="COPROPORPHYRINOGEN III OXIDASE, MITOCHONDRIAL"/>
    <property type="match status" value="1"/>
</dbReference>
<dbReference type="Gene3D" id="3.40.1500.10">
    <property type="entry name" value="Coproporphyrinogen III oxidase, aerobic"/>
    <property type="match status" value="1"/>
</dbReference>
<feature type="binding site" evidence="9">
    <location>
        <position position="208"/>
    </location>
    <ligand>
        <name>a divalent metal cation</name>
        <dbReference type="ChEBI" id="CHEBI:60240"/>
    </ligand>
</feature>
<dbReference type="InterPro" id="IPR001260">
    <property type="entry name" value="Coprogen_oxidase_aer"/>
</dbReference>
<reference evidence="12 14" key="2">
    <citation type="submission" date="2017-02" db="EMBL/GenBank/DDBJ databases">
        <authorList>
            <person name="Peterson S.W."/>
        </authorList>
    </citation>
    <scope>NUCLEOTIDE SEQUENCE [LARGE SCALE GENOMIC DNA]</scope>
    <source>
        <strain evidence="12 14">DSM 9653</strain>
    </source>
</reference>
<evidence type="ECO:0000256" key="10">
    <source>
        <dbReference type="SAM" id="MobiDB-lite"/>
    </source>
</evidence>
<evidence type="ECO:0000256" key="3">
    <source>
        <dbReference type="ARBA" id="ARBA00011738"/>
    </source>
</evidence>
<evidence type="ECO:0000256" key="4">
    <source>
        <dbReference type="ARBA" id="ARBA00022490"/>
    </source>
</evidence>
<feature type="binding site" evidence="9">
    <location>
        <position position="129"/>
    </location>
    <ligand>
        <name>a divalent metal cation</name>
        <dbReference type="ChEBI" id="CHEBI:60240"/>
    </ligand>
</feature>
<dbReference type="SUPFAM" id="SSF102886">
    <property type="entry name" value="Coproporphyrinogen III oxidase"/>
    <property type="match status" value="1"/>
</dbReference>
<evidence type="ECO:0000313" key="13">
    <source>
        <dbReference type="Proteomes" id="UP000051562"/>
    </source>
</evidence>
<dbReference type="Proteomes" id="UP000051562">
    <property type="component" value="Unassembled WGS sequence"/>
</dbReference>
<proteinExistence type="inferred from homology"/>
<dbReference type="Proteomes" id="UP000190130">
    <property type="component" value="Unassembled WGS sequence"/>
</dbReference>
<feature type="binding site" evidence="9">
    <location>
        <position position="139"/>
    </location>
    <ligand>
        <name>a divalent metal cation</name>
        <dbReference type="ChEBI" id="CHEBI:60240"/>
    </ligand>
</feature>
<evidence type="ECO:0000256" key="6">
    <source>
        <dbReference type="ARBA" id="ARBA00023002"/>
    </source>
</evidence>
<dbReference type="Pfam" id="PF01218">
    <property type="entry name" value="Coprogen_oxidas"/>
    <property type="match status" value="1"/>
</dbReference>
<keyword evidence="6 9" id="KW-0560">Oxidoreductase</keyword>
<dbReference type="EC" id="1.3.3.3" evidence="9"/>
<feature type="binding site" evidence="9">
    <location>
        <position position="125"/>
    </location>
    <ligand>
        <name>substrate</name>
    </ligand>
</feature>
<dbReference type="GO" id="GO:0004109">
    <property type="term" value="F:coproporphyrinogen oxidase activity"/>
    <property type="evidence" value="ECO:0007669"/>
    <property type="project" value="UniProtKB-UniRule"/>
</dbReference>
<gene>
    <name evidence="9" type="primary">hemF</name>
    <name evidence="11" type="ORF">ARD30_18850</name>
    <name evidence="12" type="ORF">SAMN05660750_00514</name>
</gene>
<evidence type="ECO:0000313" key="14">
    <source>
        <dbReference type="Proteomes" id="UP000190130"/>
    </source>
</evidence>
<feature type="site" description="Important for dimerization" evidence="9">
    <location>
        <position position="208"/>
    </location>
</feature>
<evidence type="ECO:0000313" key="12">
    <source>
        <dbReference type="EMBL" id="SKB39089.1"/>
    </source>
</evidence>
<reference evidence="11 13" key="1">
    <citation type="submission" date="2015-10" db="EMBL/GenBank/DDBJ databases">
        <title>Draft genome of Bosea thiooxidans.</title>
        <authorList>
            <person name="Wang X."/>
        </authorList>
    </citation>
    <scope>NUCLEOTIDE SEQUENCE [LARGE SCALE GENOMIC DNA]</scope>
    <source>
        <strain evidence="11 13">CGMCC 9174</strain>
    </source>
</reference>
<comment type="function">
    <text evidence="9">Involved in the heme biosynthesis. Catalyzes the aerobic oxidative decarboxylation of propionate groups of rings A and B of coproporphyrinogen-III to yield the vinyl groups in protoporphyrinogen-IX.</text>
</comment>
<dbReference type="InterPro" id="IPR036406">
    <property type="entry name" value="Coprogen_oxidase_aer_sf"/>
</dbReference>
<keyword evidence="13" id="KW-1185">Reference proteome</keyword>
<dbReference type="PRINTS" id="PR00073">
    <property type="entry name" value="COPRGNOXDASE"/>
</dbReference>
<dbReference type="UniPathway" id="UPA00251">
    <property type="reaction ID" value="UER00322"/>
</dbReference>
<dbReference type="GO" id="GO:0005737">
    <property type="term" value="C:cytoplasm"/>
    <property type="evidence" value="ECO:0007669"/>
    <property type="project" value="UniProtKB-SubCell"/>
</dbReference>
<dbReference type="EMBL" id="LMAR01000051">
    <property type="protein sequence ID" value="KQK29291.1"/>
    <property type="molecule type" value="Genomic_DNA"/>
</dbReference>
<dbReference type="OrthoDB" id="9777553at2"/>
<keyword evidence="4 9" id="KW-0963">Cytoplasm</keyword>
<feature type="binding site" evidence="9">
    <location>
        <begin position="291"/>
        <end position="293"/>
    </location>
    <ligand>
        <name>substrate</name>
    </ligand>
</feature>
<evidence type="ECO:0000256" key="2">
    <source>
        <dbReference type="ARBA" id="ARBA00010644"/>
    </source>
</evidence>
<feature type="region of interest" description="Important for dimerization" evidence="9">
    <location>
        <begin position="273"/>
        <end position="308"/>
    </location>
</feature>
<feature type="binding site" evidence="9">
    <location>
        <position position="177"/>
    </location>
    <ligand>
        <name>a divalent metal cation</name>
        <dbReference type="ChEBI" id="CHEBI:60240"/>
    </ligand>
</feature>
<comment type="pathway">
    <text evidence="1 9">Porphyrin-containing compound metabolism; protoporphyrin-IX biosynthesis; protoporphyrinogen-IX from coproporphyrinogen-III (O2 route): step 1/1.</text>
</comment>
<feature type="active site" description="Proton donor" evidence="9">
    <location>
        <position position="139"/>
    </location>
</feature>
<dbReference type="GO" id="GO:0042803">
    <property type="term" value="F:protein homodimerization activity"/>
    <property type="evidence" value="ECO:0007669"/>
    <property type="project" value="UniProtKB-UniRule"/>
</dbReference>
<keyword evidence="5 9" id="KW-0479">Metal-binding</keyword>
<organism evidence="11 13">
    <name type="scientific">Bosea thiooxidans</name>
    <dbReference type="NCBI Taxonomy" id="53254"/>
    <lineage>
        <taxon>Bacteria</taxon>
        <taxon>Pseudomonadati</taxon>
        <taxon>Pseudomonadota</taxon>
        <taxon>Alphaproteobacteria</taxon>
        <taxon>Hyphomicrobiales</taxon>
        <taxon>Boseaceae</taxon>
        <taxon>Bosea</taxon>
    </lineage>
</organism>
<dbReference type="PROSITE" id="PS01021">
    <property type="entry name" value="COPROGEN_OXIDASE"/>
    <property type="match status" value="1"/>
</dbReference>
<dbReference type="PIRSF" id="PIRSF000166">
    <property type="entry name" value="Coproporphyri_ox"/>
    <property type="match status" value="1"/>
</dbReference>
<keyword evidence="7 9" id="KW-0350">Heme biosynthesis</keyword>
<dbReference type="FunFam" id="3.40.1500.10:FF:000005">
    <property type="entry name" value="Oxygen-dependent coproporphyrinogen-III oxidase"/>
    <property type="match status" value="1"/>
</dbReference>
<keyword evidence="8 9" id="KW-0627">Porphyrin biosynthesis</keyword>
<comment type="catalytic activity">
    <reaction evidence="9">
        <text>coproporphyrinogen III + O2 + 2 H(+) = protoporphyrinogen IX + 2 CO2 + 2 H2O</text>
        <dbReference type="Rhea" id="RHEA:18257"/>
        <dbReference type="ChEBI" id="CHEBI:15377"/>
        <dbReference type="ChEBI" id="CHEBI:15378"/>
        <dbReference type="ChEBI" id="CHEBI:15379"/>
        <dbReference type="ChEBI" id="CHEBI:16526"/>
        <dbReference type="ChEBI" id="CHEBI:57307"/>
        <dbReference type="ChEBI" id="CHEBI:57309"/>
        <dbReference type="EC" id="1.3.3.3"/>
    </reaction>
</comment>
<dbReference type="STRING" id="53254.SAMN05660750_00514"/>
<comment type="cofactor">
    <cofactor evidence="9">
        <name>a divalent metal cation</name>
        <dbReference type="ChEBI" id="CHEBI:60240"/>
    </cofactor>
</comment>
<dbReference type="GO" id="GO:0046872">
    <property type="term" value="F:metal ion binding"/>
    <property type="evidence" value="ECO:0007669"/>
    <property type="project" value="UniProtKB-KW"/>
</dbReference>
<feature type="region of interest" description="Disordered" evidence="10">
    <location>
        <begin position="48"/>
        <end position="76"/>
    </location>
</feature>
<dbReference type="AlphaFoldDB" id="A0A0Q3KI13"/>
<evidence type="ECO:0000313" key="11">
    <source>
        <dbReference type="EMBL" id="KQK29291.1"/>
    </source>
</evidence>
<comment type="subcellular location">
    <subcellularLocation>
        <location evidence="9">Cytoplasm</location>
    </subcellularLocation>
</comment>
<evidence type="ECO:0000256" key="5">
    <source>
        <dbReference type="ARBA" id="ARBA00022723"/>
    </source>
</evidence>
<dbReference type="NCBIfam" id="NF003727">
    <property type="entry name" value="PRK05330.1"/>
    <property type="match status" value="1"/>
</dbReference>
<dbReference type="RefSeq" id="WP_055729459.1">
    <property type="nucleotide sequence ID" value="NZ_FUYX01000001.1"/>
</dbReference>
<evidence type="ECO:0000256" key="7">
    <source>
        <dbReference type="ARBA" id="ARBA00023133"/>
    </source>
</evidence>
<comment type="subunit">
    <text evidence="3 9">Homodimer.</text>
</comment>
<name>A0A0Q3KI13_9HYPH</name>
<evidence type="ECO:0000256" key="1">
    <source>
        <dbReference type="ARBA" id="ARBA00005168"/>
    </source>
</evidence>
<dbReference type="PANTHER" id="PTHR10755:SF0">
    <property type="entry name" value="OXYGEN-DEPENDENT COPROPORPHYRINOGEN-III OXIDASE, MITOCHONDRIAL"/>
    <property type="match status" value="1"/>
</dbReference>